<sequence>MFCKDVIEYQKIVIFLRDCHVLLNLTVVDNFNTVVLYQRYIKSLKGQTSEINNLFISMCCIIISNKITCRDPVRVRDVINVSYLLLTGKKMKLDSTYYKFKDSIIAIEQHVLRQLLYNVGPPQEVLPHSYLLNILHFMEIDRTSVIGQCSMNLINDSLLIPDVLQKYGFCELAFYCWVLSFEISEQNLPLPFDTCSKLIGVPLLRNINNNNNNNHSTTTSSATTTSTIFDEFKNEIKIILNYYNNGTGNKNQVAQQDNFEKLIKDLLNRGH</sequence>
<dbReference type="FunCoup" id="A0A151ZGE3">
    <property type="interactions" value="399"/>
</dbReference>
<proteinExistence type="predicted"/>
<dbReference type="OrthoDB" id="21191at2759"/>
<name>A0A151ZGE3_TIELA</name>
<dbReference type="EMBL" id="LODT01000028">
    <property type="protein sequence ID" value="KYQ92934.1"/>
    <property type="molecule type" value="Genomic_DNA"/>
</dbReference>
<dbReference type="InterPro" id="IPR043198">
    <property type="entry name" value="Cyclin/Ssn8"/>
</dbReference>
<dbReference type="InParanoid" id="A0A151ZGE3"/>
<dbReference type="PANTHER" id="PTHR10026">
    <property type="entry name" value="CYCLIN"/>
    <property type="match status" value="1"/>
</dbReference>
<dbReference type="SUPFAM" id="SSF47954">
    <property type="entry name" value="Cyclin-like"/>
    <property type="match status" value="1"/>
</dbReference>
<protein>
    <submittedName>
        <fullName evidence="1">Uncharacterized protein</fullName>
    </submittedName>
</protein>
<dbReference type="GO" id="GO:0006357">
    <property type="term" value="P:regulation of transcription by RNA polymerase II"/>
    <property type="evidence" value="ECO:0007669"/>
    <property type="project" value="InterPro"/>
</dbReference>
<gene>
    <name evidence="1" type="ORF">DLAC_05530</name>
</gene>
<organism evidence="1 2">
    <name type="scientific">Tieghemostelium lacteum</name>
    <name type="common">Slime mold</name>
    <name type="synonym">Dictyostelium lacteum</name>
    <dbReference type="NCBI Taxonomy" id="361077"/>
    <lineage>
        <taxon>Eukaryota</taxon>
        <taxon>Amoebozoa</taxon>
        <taxon>Evosea</taxon>
        <taxon>Eumycetozoa</taxon>
        <taxon>Dictyostelia</taxon>
        <taxon>Dictyosteliales</taxon>
        <taxon>Raperosteliaceae</taxon>
        <taxon>Tieghemostelium</taxon>
    </lineage>
</organism>
<dbReference type="Proteomes" id="UP000076078">
    <property type="component" value="Unassembled WGS sequence"/>
</dbReference>
<dbReference type="STRING" id="361077.A0A151ZGE3"/>
<dbReference type="CDD" id="cd20534">
    <property type="entry name" value="CYCLIN_CCNM_CCNQ_rpt1"/>
    <property type="match status" value="1"/>
</dbReference>
<keyword evidence="2" id="KW-1185">Reference proteome</keyword>
<reference evidence="1 2" key="1">
    <citation type="submission" date="2015-12" db="EMBL/GenBank/DDBJ databases">
        <title>Dictyostelia acquired genes for synthesis and detection of signals that induce cell-type specialization by lateral gene transfer from prokaryotes.</title>
        <authorList>
            <person name="Gloeckner G."/>
            <person name="Schaap P."/>
        </authorList>
    </citation>
    <scope>NUCLEOTIDE SEQUENCE [LARGE SCALE GENOMIC DNA]</scope>
    <source>
        <strain evidence="1 2">TK</strain>
    </source>
</reference>
<dbReference type="GO" id="GO:0016538">
    <property type="term" value="F:cyclin-dependent protein serine/threonine kinase regulator activity"/>
    <property type="evidence" value="ECO:0007669"/>
    <property type="project" value="InterPro"/>
</dbReference>
<dbReference type="OMA" id="DDYYNFK"/>
<dbReference type="AlphaFoldDB" id="A0A151ZGE3"/>
<evidence type="ECO:0000313" key="2">
    <source>
        <dbReference type="Proteomes" id="UP000076078"/>
    </source>
</evidence>
<accession>A0A151ZGE3</accession>
<comment type="caution">
    <text evidence="1">The sequence shown here is derived from an EMBL/GenBank/DDBJ whole genome shotgun (WGS) entry which is preliminary data.</text>
</comment>
<evidence type="ECO:0000313" key="1">
    <source>
        <dbReference type="EMBL" id="KYQ92934.1"/>
    </source>
</evidence>
<dbReference type="InterPro" id="IPR048055">
    <property type="entry name" value="Cyclin-Q_first_cyclin_box"/>
</dbReference>
<dbReference type="Gene3D" id="1.10.472.10">
    <property type="entry name" value="Cyclin-like"/>
    <property type="match status" value="1"/>
</dbReference>
<dbReference type="InterPro" id="IPR036915">
    <property type="entry name" value="Cyclin-like_sf"/>
</dbReference>